<feature type="region of interest" description="Disordered" evidence="1">
    <location>
        <begin position="47"/>
        <end position="67"/>
    </location>
</feature>
<name>A0A9Q0IXI2_9TELE</name>
<dbReference type="EMBL" id="JANIIK010000034">
    <property type="protein sequence ID" value="KAJ3614829.1"/>
    <property type="molecule type" value="Genomic_DNA"/>
</dbReference>
<reference evidence="2" key="1">
    <citation type="submission" date="2022-07" db="EMBL/GenBank/DDBJ databases">
        <title>Chromosome-level genome of Muraenolepis orangiensis.</title>
        <authorList>
            <person name="Kim J."/>
        </authorList>
    </citation>
    <scope>NUCLEOTIDE SEQUENCE</scope>
    <source>
        <strain evidence="2">KU_S4_2022</strain>
        <tissue evidence="2">Muscle</tissue>
    </source>
</reference>
<sequence length="67" mass="7483">MLRSNLTSGLPDTFFSFTGAEPEPNLGVMQTWLLVVTTTSGTRGHIWDQRKKHLEPEEDTSGTRGHI</sequence>
<keyword evidence="3" id="KW-1185">Reference proteome</keyword>
<evidence type="ECO:0000256" key="1">
    <source>
        <dbReference type="SAM" id="MobiDB-lite"/>
    </source>
</evidence>
<dbReference type="AlphaFoldDB" id="A0A9Q0IXI2"/>
<evidence type="ECO:0000313" key="3">
    <source>
        <dbReference type="Proteomes" id="UP001148018"/>
    </source>
</evidence>
<comment type="caution">
    <text evidence="2">The sequence shown here is derived from an EMBL/GenBank/DDBJ whole genome shotgun (WGS) entry which is preliminary data.</text>
</comment>
<protein>
    <submittedName>
        <fullName evidence="2">Uncharacterized protein</fullName>
    </submittedName>
</protein>
<proteinExistence type="predicted"/>
<dbReference type="Proteomes" id="UP001148018">
    <property type="component" value="Unassembled WGS sequence"/>
</dbReference>
<accession>A0A9Q0IXI2</accession>
<organism evidence="2 3">
    <name type="scientific">Muraenolepis orangiensis</name>
    <name type="common">Patagonian moray cod</name>
    <dbReference type="NCBI Taxonomy" id="630683"/>
    <lineage>
        <taxon>Eukaryota</taxon>
        <taxon>Metazoa</taxon>
        <taxon>Chordata</taxon>
        <taxon>Craniata</taxon>
        <taxon>Vertebrata</taxon>
        <taxon>Euteleostomi</taxon>
        <taxon>Actinopterygii</taxon>
        <taxon>Neopterygii</taxon>
        <taxon>Teleostei</taxon>
        <taxon>Neoteleostei</taxon>
        <taxon>Acanthomorphata</taxon>
        <taxon>Zeiogadaria</taxon>
        <taxon>Gadariae</taxon>
        <taxon>Gadiformes</taxon>
        <taxon>Muraenolepidoidei</taxon>
        <taxon>Muraenolepididae</taxon>
        <taxon>Muraenolepis</taxon>
    </lineage>
</organism>
<gene>
    <name evidence="2" type="ORF">NHX12_018399</name>
</gene>
<evidence type="ECO:0000313" key="2">
    <source>
        <dbReference type="EMBL" id="KAJ3614829.1"/>
    </source>
</evidence>